<dbReference type="GO" id="GO:0005789">
    <property type="term" value="C:endoplasmic reticulum membrane"/>
    <property type="evidence" value="ECO:0007669"/>
    <property type="project" value="UniProtKB-SubCell"/>
</dbReference>
<dbReference type="SUPFAM" id="SSF51905">
    <property type="entry name" value="FAD/NAD(P)-binding domain"/>
    <property type="match status" value="1"/>
</dbReference>
<dbReference type="Pfam" id="PF16923">
    <property type="entry name" value="Glyco_hydro_63N"/>
    <property type="match status" value="1"/>
</dbReference>
<keyword evidence="3" id="KW-0812">Transmembrane</keyword>
<dbReference type="GO" id="GO:0004573">
    <property type="term" value="F:Glc3Man9GlcNAc2 oligosaccharide glucosidase activity"/>
    <property type="evidence" value="ECO:0007669"/>
    <property type="project" value="UniProtKB-UniRule"/>
</dbReference>
<evidence type="ECO:0000256" key="1">
    <source>
        <dbReference type="ARBA" id="ARBA00004648"/>
    </source>
</evidence>
<proteinExistence type="inferred from homology"/>
<comment type="similarity">
    <text evidence="2 13">Belongs to the glycosyl hydrolase 63 family.</text>
</comment>
<evidence type="ECO:0000256" key="10">
    <source>
        <dbReference type="ARBA" id="ARBA00023295"/>
    </source>
</evidence>
<dbReference type="EMBL" id="LHPM01000018">
    <property type="protein sequence ID" value="OAL62810.1"/>
    <property type="molecule type" value="Genomic_DNA"/>
</dbReference>
<feature type="domain" description="Glycosyl hydrolase family 63 N-terminal" evidence="19">
    <location>
        <begin position="717"/>
        <end position="943"/>
    </location>
</feature>
<keyword evidence="7" id="KW-1133">Transmembrane helix</keyword>
<dbReference type="InterPro" id="IPR036188">
    <property type="entry name" value="FAD/NAD-bd_sf"/>
</dbReference>
<comment type="subcellular location">
    <subcellularLocation>
        <location evidence="1 13">Endoplasmic reticulum membrane</location>
        <topology evidence="1 13">Single-pass type II membrane protein</topology>
    </subcellularLocation>
</comment>
<evidence type="ECO:0000256" key="12">
    <source>
        <dbReference type="ARBA" id="ARBA00052431"/>
    </source>
</evidence>
<evidence type="ECO:0000313" key="21">
    <source>
        <dbReference type="Proteomes" id="UP000243015"/>
    </source>
</evidence>
<dbReference type="FunFam" id="1.50.10.10:FF:000027">
    <property type="entry name" value="Probable mannosyl-oligosaccharide glucosidase"/>
    <property type="match status" value="1"/>
</dbReference>
<dbReference type="GO" id="GO:0008380">
    <property type="term" value="P:RNA splicing"/>
    <property type="evidence" value="ECO:0007669"/>
    <property type="project" value="InterPro"/>
</dbReference>
<reference evidence="20 21" key="1">
    <citation type="submission" date="2016-05" db="EMBL/GenBank/DDBJ databases">
        <title>Genome sequencing of Trichophyton rubrum CMCC(F)T1i isolated from hair.</title>
        <authorList>
            <person name="Zhan P."/>
            <person name="Tao Y."/>
            <person name="Liu W."/>
        </authorList>
    </citation>
    <scope>NUCLEOTIDE SEQUENCE [LARGE SCALE GENOMIC DNA]</scope>
    <source>
        <strain evidence="21">CMCC(F)T1i</strain>
    </source>
</reference>
<feature type="domain" description="U4/U6.U5 small nuclear ribonucleoprotein 27kDa protein" evidence="18">
    <location>
        <begin position="207"/>
        <end position="244"/>
    </location>
</feature>
<evidence type="ECO:0000259" key="16">
    <source>
        <dbReference type="Pfam" id="PF01266"/>
    </source>
</evidence>
<feature type="domain" description="Glycosyl hydrolase family 63 C-terminal" evidence="17">
    <location>
        <begin position="983"/>
        <end position="1472"/>
    </location>
</feature>
<dbReference type="VEuPathDB" id="FungiDB:TERG_01248"/>
<feature type="compositionally biased region" description="Low complexity" evidence="15">
    <location>
        <begin position="132"/>
        <end position="143"/>
    </location>
</feature>
<dbReference type="InterPro" id="IPR006076">
    <property type="entry name" value="FAD-dep_OxRdtase"/>
</dbReference>
<name>A0A178ERX4_TRIRU</name>
<comment type="function">
    <text evidence="13">Cleaves the distal alpha 1,2-linked glucose residue from the Glc(3)Man(9)GlcNAc(2) oligosaccharide precursor.</text>
</comment>
<feature type="compositionally biased region" description="Basic and acidic residues" evidence="15">
    <location>
        <begin position="82"/>
        <end position="121"/>
    </location>
</feature>
<dbReference type="Proteomes" id="UP000243015">
    <property type="component" value="Unassembled WGS sequence"/>
</dbReference>
<comment type="pathway">
    <text evidence="14">Glycan metabolism; N-glycan degradation.</text>
</comment>
<dbReference type="InterPro" id="IPR031631">
    <property type="entry name" value="Glyco_hydro_63N"/>
</dbReference>
<dbReference type="Pfam" id="PF08648">
    <property type="entry name" value="SNRNP27"/>
    <property type="match status" value="1"/>
</dbReference>
<dbReference type="GO" id="GO:0006487">
    <property type="term" value="P:protein N-linked glycosylation"/>
    <property type="evidence" value="ECO:0007669"/>
    <property type="project" value="UniProtKB-UniRule"/>
</dbReference>
<evidence type="ECO:0000313" key="20">
    <source>
        <dbReference type="EMBL" id="OAL62810.1"/>
    </source>
</evidence>
<evidence type="ECO:0000256" key="7">
    <source>
        <dbReference type="ARBA" id="ARBA00022989"/>
    </source>
</evidence>
<feature type="compositionally biased region" description="Acidic residues" evidence="15">
    <location>
        <begin position="195"/>
        <end position="205"/>
    </location>
</feature>
<feature type="compositionally biased region" description="Basic and acidic residues" evidence="15">
    <location>
        <begin position="47"/>
        <end position="73"/>
    </location>
</feature>
<feature type="compositionally biased region" description="Basic residues" evidence="15">
    <location>
        <begin position="144"/>
        <end position="154"/>
    </location>
</feature>
<organism evidence="20 21">
    <name type="scientific">Trichophyton rubrum</name>
    <name type="common">Athlete's foot fungus</name>
    <name type="synonym">Epidermophyton rubrum</name>
    <dbReference type="NCBI Taxonomy" id="5551"/>
    <lineage>
        <taxon>Eukaryota</taxon>
        <taxon>Fungi</taxon>
        <taxon>Dikarya</taxon>
        <taxon>Ascomycota</taxon>
        <taxon>Pezizomycotina</taxon>
        <taxon>Eurotiomycetes</taxon>
        <taxon>Eurotiomycetidae</taxon>
        <taxon>Onygenales</taxon>
        <taxon>Arthrodermataceae</taxon>
        <taxon>Trichophyton</taxon>
    </lineage>
</organism>
<feature type="compositionally biased region" description="Polar residues" evidence="15">
    <location>
        <begin position="179"/>
        <end position="192"/>
    </location>
</feature>
<dbReference type="Gene3D" id="1.50.10.10">
    <property type="match status" value="1"/>
</dbReference>
<gene>
    <name evidence="20" type="ORF">A7C99_5194</name>
</gene>
<comment type="caution">
    <text evidence="20">The sequence shown here is derived from an EMBL/GenBank/DDBJ whole genome shotgun (WGS) entry which is preliminary data.</text>
</comment>
<dbReference type="InterPro" id="IPR031335">
    <property type="entry name" value="Glyco_hydro_63_C"/>
</dbReference>
<evidence type="ECO:0000256" key="13">
    <source>
        <dbReference type="RuleBase" id="RU368089"/>
    </source>
</evidence>
<accession>A0A178ERX4</accession>
<feature type="domain" description="FAD dependent oxidoreductase" evidence="16">
    <location>
        <begin position="264"/>
        <end position="642"/>
    </location>
</feature>
<dbReference type="EC" id="3.2.1.106" evidence="11 13"/>
<dbReference type="InterPro" id="IPR012341">
    <property type="entry name" value="6hp_glycosidase-like_sf"/>
</dbReference>
<dbReference type="PANTHER" id="PTHR10412:SF11">
    <property type="entry name" value="MANNOSYL-OLIGOSACCHARIDE GLUCOSIDASE"/>
    <property type="match status" value="1"/>
</dbReference>
<keyword evidence="9 14" id="KW-0325">Glycoprotein</keyword>
<dbReference type="Pfam" id="PF03200">
    <property type="entry name" value="Glyco_hydro_63"/>
    <property type="match status" value="1"/>
</dbReference>
<feature type="region of interest" description="Disordered" evidence="15">
    <location>
        <begin position="220"/>
        <end position="246"/>
    </location>
</feature>
<keyword evidence="6" id="KW-0735">Signal-anchor</keyword>
<keyword evidence="4 13" id="KW-0378">Hydrolase</keyword>
<dbReference type="FunFam" id="2.70.98.110:FF:000003">
    <property type="entry name" value="Probable mannosyl-oligosaccharide glucosidase"/>
    <property type="match status" value="1"/>
</dbReference>
<dbReference type="PANTHER" id="PTHR10412">
    <property type="entry name" value="MANNOSYL-OLIGOSACCHARIDE GLUCOSIDASE"/>
    <property type="match status" value="1"/>
</dbReference>
<feature type="region of interest" description="Disordered" evidence="15">
    <location>
        <begin position="1"/>
        <end position="205"/>
    </location>
</feature>
<evidence type="ECO:0000256" key="5">
    <source>
        <dbReference type="ARBA" id="ARBA00022824"/>
    </source>
</evidence>
<dbReference type="InterPro" id="IPR038518">
    <property type="entry name" value="Glyco_hydro_63N_sf"/>
</dbReference>
<dbReference type="Gene3D" id="2.70.98.110">
    <property type="entry name" value="Glycosyl hydrolase family 63, N-terminal domain"/>
    <property type="match status" value="1"/>
</dbReference>
<dbReference type="VEuPathDB" id="FungiDB:TERG_01247"/>
<evidence type="ECO:0000259" key="18">
    <source>
        <dbReference type="Pfam" id="PF08648"/>
    </source>
</evidence>
<evidence type="ECO:0000256" key="3">
    <source>
        <dbReference type="ARBA" id="ARBA00022692"/>
    </source>
</evidence>
<dbReference type="InterPro" id="IPR004888">
    <property type="entry name" value="Glycoside_hydrolase_63"/>
</dbReference>
<dbReference type="InterPro" id="IPR013957">
    <property type="entry name" value="SNRNP27"/>
</dbReference>
<protein>
    <recommendedName>
        <fullName evidence="11 13">Mannosyl-oligosaccharide glucosidase</fullName>
        <ecNumber evidence="11 13">3.2.1.106</ecNumber>
    </recommendedName>
    <alternativeName>
        <fullName evidence="14">Glucosidase I</fullName>
    </alternativeName>
</protein>
<evidence type="ECO:0000256" key="14">
    <source>
        <dbReference type="RuleBase" id="RU369107"/>
    </source>
</evidence>
<evidence type="ECO:0000256" key="9">
    <source>
        <dbReference type="ARBA" id="ARBA00023180"/>
    </source>
</evidence>
<dbReference type="VEuPathDB" id="FungiDB:TERG_01246"/>
<feature type="compositionally biased region" description="Basic and acidic residues" evidence="15">
    <location>
        <begin position="157"/>
        <end position="175"/>
    </location>
</feature>
<keyword evidence="8" id="KW-0472">Membrane</keyword>
<dbReference type="Gene3D" id="3.30.9.10">
    <property type="entry name" value="D-Amino Acid Oxidase, subunit A, domain 2"/>
    <property type="match status" value="1"/>
</dbReference>
<sequence length="1486" mass="166333">MVEPPAKRARRTDSSAMWDMNDNTTRSDGESKELSSTPKNMAAGNEEVSRNGPKGERQVRSRSRSRDRGERRRDRSRSRDRRARDYPRDTWRDLDRDGRGGKGRERSLSRDRYSSRRDYASRSKRHRERSISRSPSRSRSPARNGRRARSRSPTRRGGPDRGDAKYSRRRGDSREPNGLSGSARPSTKSGRQNEMEVDIPDDPDDLDQVMMRAMGFSSFKSTQNTKVPGNNVSGVRKEKKTQQRHLENTLESPARMTDIGRERDIVIIGGGIIGCCCAYFLTRHPSYDPSKHRITILEASEIAGGASGKAGGLLALWAYPKVIVPLSFQLHAQLAKEHGGVDRWGYREVGCGQLIADGRARNQADKSKSGKAAVSLGKRSDDAMATLKAAGFPEDLDWFDPAVLRAYEEMGGKGTTAQVHPYLFTTSMAQLAEEKGAKVVLGTVTDIDYSEGPVKSLKYQRKATGGTETITATDVIISAGPWTSRIFPPAPIEALRAHSVVLRPTRPISAYTLFTEITLPAGQSKSGRLSATSPEIYARPDNTVYACGEGDTLVPLPSSTADVEVDKSRCEDIINAIGSVSDQLRDGEVLVRQACYLPNVAGTGDRGSPLIGKTRTEGLYLATGHTCWGIQNAPATGKLMSEFVFDGDAKNGKAGPDPLIPKLERLMTWWLIMRSGRAVNMAAISFLWVCILFVLGPVAAEDTAAAALAVDTALNQTLLWGPYRPNLYFGMRPRIPKSLLMGLLWAKVDNYQTAQENFRHTCEQNEGMEGYGWEEYDIRNGGRQTIHDSRNTIDLTIDFVKIPGGTYGGSWGARIRGVPRPDAPPNQPTTLIFYAGLEGLGKLGLQNEPNELGYAGDVRLEGNAIGLGDFTIDITRGPNTNTYPERMHPSYVDKPLDRTIVSSMTVPPEALWQGKTILFTHMKQYIEAAVKKFGEGNVPPPPALLTLTNTQGGGNIHYIQKVFRGSFEFDIIFSSGTTEKPLTSSTLTKRIKDVSATFAQKFENIFRPLAPFKNPDYLRFSKEMLSNLVGGIGYFYGDSIVDRTYAPEYDEENEGFWEEAAEARSRAQLTVANPSELFTSVPSRPFFPRGFLWDEGFHLLPILEWDLDLTLQIVKSWLSLMDEDGWIAREQILGPEARSKVPREFQTQYPHYANPPTLFLVLREFMNKASLGKSSGPDSPNNSAYSDNKELGITFLRSIYPLLRRHYFWFRKTQWGDLKSYERDSFSTKEGYRWRGRSVEHILTSGLDDYPRPQPPHPGELHVDLISWMGMMTQSLRDIAGALGETADVEEFTKYETAILRNIDDLHWNKDAKTYCDSTIDDYEDSVHVCHKGYISIFPFITGLLDAKHPRLGDILNLIQDSDELWSDYGIRSLSKKDEFFGTGENYWRGPIWINMNYLVLSNLLRVAQVAGPHQEQASEMYTKLRKNIVENVYKEWKNTGFAWEQYNPDTGKGQRTQHFTGWTSLVVKMMTMPDLNAQSSAKDEL</sequence>
<evidence type="ECO:0000259" key="19">
    <source>
        <dbReference type="Pfam" id="PF16923"/>
    </source>
</evidence>
<dbReference type="SUPFAM" id="SSF48208">
    <property type="entry name" value="Six-hairpin glycosidases"/>
    <property type="match status" value="1"/>
</dbReference>
<evidence type="ECO:0000259" key="17">
    <source>
        <dbReference type="Pfam" id="PF03200"/>
    </source>
</evidence>
<feature type="compositionally biased region" description="Polar residues" evidence="15">
    <location>
        <begin position="220"/>
        <end position="233"/>
    </location>
</feature>
<dbReference type="GO" id="GO:0009311">
    <property type="term" value="P:oligosaccharide metabolic process"/>
    <property type="evidence" value="ECO:0007669"/>
    <property type="project" value="UniProtKB-UniRule"/>
</dbReference>
<evidence type="ECO:0000256" key="8">
    <source>
        <dbReference type="ARBA" id="ARBA00023136"/>
    </source>
</evidence>
<evidence type="ECO:0000256" key="4">
    <source>
        <dbReference type="ARBA" id="ARBA00022801"/>
    </source>
</evidence>
<evidence type="ECO:0000256" key="2">
    <source>
        <dbReference type="ARBA" id="ARBA00010833"/>
    </source>
</evidence>
<keyword evidence="10 13" id="KW-0326">Glycosidase</keyword>
<dbReference type="InterPro" id="IPR008928">
    <property type="entry name" value="6-hairpin_glycosidase_sf"/>
</dbReference>
<dbReference type="Pfam" id="PF01266">
    <property type="entry name" value="DAO"/>
    <property type="match status" value="1"/>
</dbReference>
<comment type="catalytic activity">
    <reaction evidence="12 13">
        <text>N(4)-(alpha-D-Glc-(1-&gt;2)-alpha-D-Glc-(1-&gt;3)-alpha-D-Glc-(1-&gt;3)-alpha-D-Man-(1-&gt;2)-alpha-D-Man-(1-&gt;2)-alpha-D-Man-(1-&gt;3)-[alpha-D-Man-(1-&gt;2)-alpha-D-Man-(1-&gt;3)-[alpha-D-Man-(1-&gt;2)-alpha-D-Man-(1-&gt;6)]-alpha-D-Man-(1-&gt;6)]-beta-D-Man-(1-&gt;4)-beta-D-GlcNAc-(1-&gt;4)-beta-D-GlcNAc)-L-asparaginyl-[protein] + H2O = N(4)-(alpha-D-Glc-(1-&gt;3)-alpha-D-Glc-(1-&gt;3)-alpha-D-Man-(1-&gt;2)-alpha-D-Man-(1-&gt;2)-alpha-D-Man-(1-&gt;3)-[alpha-D-Man-(1-&gt;2)-alpha-D-Man-(1-&gt;3)-[alpha-D-Man-(1-&gt;2)-alpha-D-Man-(1-&gt;6)]-alpha-D-Man-(1-&gt;6)]-beta-D-Man-(1-&gt;4)-beta-D-GlcNAc-(1-&gt;4)-beta-D-GlcNAc)-L-asparaginyl-[protein] + beta-D-glucose</text>
        <dbReference type="Rhea" id="RHEA:55988"/>
        <dbReference type="Rhea" id="RHEA-COMP:12806"/>
        <dbReference type="Rhea" id="RHEA-COMP:14355"/>
        <dbReference type="ChEBI" id="CHEBI:15377"/>
        <dbReference type="ChEBI" id="CHEBI:15903"/>
        <dbReference type="ChEBI" id="CHEBI:59082"/>
        <dbReference type="ChEBI" id="CHEBI:132537"/>
        <dbReference type="EC" id="3.2.1.106"/>
    </reaction>
</comment>
<keyword evidence="5 13" id="KW-0256">Endoplasmic reticulum</keyword>
<evidence type="ECO:0000256" key="6">
    <source>
        <dbReference type="ARBA" id="ARBA00022968"/>
    </source>
</evidence>
<evidence type="ECO:0000256" key="15">
    <source>
        <dbReference type="SAM" id="MobiDB-lite"/>
    </source>
</evidence>
<dbReference type="Gene3D" id="3.50.50.60">
    <property type="entry name" value="FAD/NAD(P)-binding domain"/>
    <property type="match status" value="1"/>
</dbReference>
<evidence type="ECO:0000256" key="11">
    <source>
        <dbReference type="ARBA" id="ARBA00038888"/>
    </source>
</evidence>